<organism evidence="1 2">
    <name type="scientific">Xylaria multiplex</name>
    <dbReference type="NCBI Taxonomy" id="323545"/>
    <lineage>
        <taxon>Eukaryota</taxon>
        <taxon>Fungi</taxon>
        <taxon>Dikarya</taxon>
        <taxon>Ascomycota</taxon>
        <taxon>Pezizomycotina</taxon>
        <taxon>Sordariomycetes</taxon>
        <taxon>Xylariomycetidae</taxon>
        <taxon>Xylariales</taxon>
        <taxon>Xylariaceae</taxon>
        <taxon>Xylaria</taxon>
    </lineage>
</organism>
<protein>
    <submittedName>
        <fullName evidence="1">Uncharacterized protein</fullName>
    </submittedName>
</protein>
<accession>A0A7C8IX85</accession>
<dbReference type="AlphaFoldDB" id="A0A7C8IX85"/>
<name>A0A7C8IX85_9PEZI</name>
<evidence type="ECO:0000313" key="1">
    <source>
        <dbReference type="EMBL" id="KAF2971365.1"/>
    </source>
</evidence>
<reference evidence="1 2" key="1">
    <citation type="submission" date="2019-12" db="EMBL/GenBank/DDBJ databases">
        <title>Draft genome sequence of the ascomycete Xylaria multiplex DSM 110363.</title>
        <authorList>
            <person name="Buettner E."/>
            <person name="Kellner H."/>
        </authorList>
    </citation>
    <scope>NUCLEOTIDE SEQUENCE [LARGE SCALE GENOMIC DNA]</scope>
    <source>
        <strain evidence="1 2">DSM 110363</strain>
    </source>
</reference>
<gene>
    <name evidence="1" type="ORF">GQX73_g2252</name>
</gene>
<comment type="caution">
    <text evidence="1">The sequence shown here is derived from an EMBL/GenBank/DDBJ whole genome shotgun (WGS) entry which is preliminary data.</text>
</comment>
<keyword evidence="2" id="KW-1185">Reference proteome</keyword>
<dbReference type="InParanoid" id="A0A7C8IX85"/>
<dbReference type="Proteomes" id="UP000481858">
    <property type="component" value="Unassembled WGS sequence"/>
</dbReference>
<sequence length="258" mass="29802">MKDYRCNEAEFAAYALQDVLLDERRYPMIMEPPEMLMAPVRTLQLVQKPMPGTWNAPTRLASSEKQYEWDIRPDCAYYISLRAFPLNFRLDVRKFVSVVQDRACCPYLTIEFKKYLETPQTATNQVAIASAIALYNRWHLKHKALQKLNIAGDWPKDHKDQLRHYSITFVGAAWELWYTIPKTYDAWSGCTMFQMKFGDCSNANSVMLLLSILNDIHYWGLTVHGKSCLVDIGTLVKNNTSRVSWLSESIEDLEIGTA</sequence>
<evidence type="ECO:0000313" key="2">
    <source>
        <dbReference type="Proteomes" id="UP000481858"/>
    </source>
</evidence>
<proteinExistence type="predicted"/>
<dbReference type="OrthoDB" id="5426911at2759"/>
<dbReference type="EMBL" id="WUBL01000014">
    <property type="protein sequence ID" value="KAF2971365.1"/>
    <property type="molecule type" value="Genomic_DNA"/>
</dbReference>